<dbReference type="RefSeq" id="WP_148696655.1">
    <property type="nucleotide sequence ID" value="NZ_CP017834.1"/>
</dbReference>
<comment type="similarity">
    <text evidence="1">Belongs to the UPF0213 family.</text>
</comment>
<keyword evidence="4" id="KW-1185">Reference proteome</keyword>
<evidence type="ECO:0000313" key="4">
    <source>
        <dbReference type="Proteomes" id="UP000184731"/>
    </source>
</evidence>
<organism evidence="3 4">
    <name type="scientific">Silvanigrella aquatica</name>
    <dbReference type="NCBI Taxonomy" id="1915309"/>
    <lineage>
        <taxon>Bacteria</taxon>
        <taxon>Pseudomonadati</taxon>
        <taxon>Bdellovibrionota</taxon>
        <taxon>Oligoflexia</taxon>
        <taxon>Silvanigrellales</taxon>
        <taxon>Silvanigrellaceae</taxon>
        <taxon>Silvanigrella</taxon>
    </lineage>
</organism>
<dbReference type="InterPro" id="IPR035901">
    <property type="entry name" value="GIY-YIG_endonuc_sf"/>
</dbReference>
<dbReference type="Gene3D" id="3.40.1440.10">
    <property type="entry name" value="GIY-YIG endonuclease"/>
    <property type="match status" value="1"/>
</dbReference>
<protein>
    <recommendedName>
        <fullName evidence="2">GIY-YIG domain-containing protein</fullName>
    </recommendedName>
</protein>
<dbReference type="Pfam" id="PF01541">
    <property type="entry name" value="GIY-YIG"/>
    <property type="match status" value="1"/>
</dbReference>
<dbReference type="InterPro" id="IPR050190">
    <property type="entry name" value="UPF0213_domain"/>
</dbReference>
<feature type="domain" description="GIY-YIG" evidence="2">
    <location>
        <begin position="1"/>
        <end position="77"/>
    </location>
</feature>
<dbReference type="STRING" id="1915309.AXG55_03025"/>
<dbReference type="KEGG" id="saqi:AXG55_03025"/>
<dbReference type="Proteomes" id="UP000184731">
    <property type="component" value="Chromosome"/>
</dbReference>
<gene>
    <name evidence="3" type="ORF">AXG55_03025</name>
</gene>
<dbReference type="PROSITE" id="PS50164">
    <property type="entry name" value="GIY_YIG"/>
    <property type="match status" value="1"/>
</dbReference>
<evidence type="ECO:0000256" key="1">
    <source>
        <dbReference type="ARBA" id="ARBA00007435"/>
    </source>
</evidence>
<dbReference type="CDD" id="cd10456">
    <property type="entry name" value="GIY-YIG_UPF0213"/>
    <property type="match status" value="1"/>
</dbReference>
<sequence>MSWKLYIIETKAGKLYTGITTNLTRRLQEHKNKKKGARFFYFSEPQSVVYVEDHISRSSASKREYEIKKMSRTEKMMLIKK</sequence>
<accession>A0A1L4CYC7</accession>
<dbReference type="PANTHER" id="PTHR34477">
    <property type="entry name" value="UPF0213 PROTEIN YHBQ"/>
    <property type="match status" value="1"/>
</dbReference>
<proteinExistence type="inferred from homology"/>
<dbReference type="SUPFAM" id="SSF82771">
    <property type="entry name" value="GIY-YIG endonuclease"/>
    <property type="match status" value="1"/>
</dbReference>
<dbReference type="EMBL" id="CP017834">
    <property type="protein sequence ID" value="APJ02940.1"/>
    <property type="molecule type" value="Genomic_DNA"/>
</dbReference>
<dbReference type="OrthoDB" id="9797095at2"/>
<name>A0A1L4CYC7_9BACT</name>
<dbReference type="AlphaFoldDB" id="A0A1L4CYC7"/>
<reference evidence="3 4" key="1">
    <citation type="submission" date="2016-10" db="EMBL/GenBank/DDBJ databases">
        <title>Silvanigrella aquatica sp. nov., isolated from a freshwater lake located in the Black Forest, Germany, description of Silvanigrellaceae fam. nov., Silvanigrellales ord. nov., reclassification of the order Bdellovibrionales in the class Oligoflexia, reclassification of the families Bacteriovoracaceae and Halobacteriovoraceae in the new order Bacteriovoracales ord. nov., and reclassification of the family Pseudobacteriovoracaceae in the order Oligoflexiales.</title>
        <authorList>
            <person name="Hahn M.W."/>
            <person name="Schmidt J."/>
            <person name="Koll U."/>
            <person name="Rohde M."/>
            <person name="Verbag S."/>
            <person name="Pitt A."/>
            <person name="Nakai R."/>
            <person name="Naganuma T."/>
            <person name="Lang E."/>
        </authorList>
    </citation>
    <scope>NUCLEOTIDE SEQUENCE [LARGE SCALE GENOMIC DNA]</scope>
    <source>
        <strain evidence="3 4">MWH-Nonnen-W8red</strain>
    </source>
</reference>
<evidence type="ECO:0000259" key="2">
    <source>
        <dbReference type="PROSITE" id="PS50164"/>
    </source>
</evidence>
<dbReference type="InterPro" id="IPR000305">
    <property type="entry name" value="GIY-YIG_endonuc"/>
</dbReference>
<dbReference type="PANTHER" id="PTHR34477:SF1">
    <property type="entry name" value="UPF0213 PROTEIN YHBQ"/>
    <property type="match status" value="1"/>
</dbReference>
<evidence type="ECO:0000313" key="3">
    <source>
        <dbReference type="EMBL" id="APJ02940.1"/>
    </source>
</evidence>